<comment type="catalytic activity">
    <reaction evidence="10">
        <text>nicotinate beta-D-ribonucleotide + CO2 + diphosphate = quinolinate + 5-phospho-alpha-D-ribose 1-diphosphate + 2 H(+)</text>
        <dbReference type="Rhea" id="RHEA:12733"/>
        <dbReference type="ChEBI" id="CHEBI:15378"/>
        <dbReference type="ChEBI" id="CHEBI:16526"/>
        <dbReference type="ChEBI" id="CHEBI:29959"/>
        <dbReference type="ChEBI" id="CHEBI:33019"/>
        <dbReference type="ChEBI" id="CHEBI:57502"/>
        <dbReference type="ChEBI" id="CHEBI:58017"/>
        <dbReference type="EC" id="2.4.2.19"/>
    </reaction>
</comment>
<dbReference type="FunFam" id="3.90.1170.20:FF:000001">
    <property type="entry name" value="Nicotinate-nucleotide diphosphorylase (Carboxylating)"/>
    <property type="match status" value="1"/>
</dbReference>
<comment type="function">
    <text evidence="1">Involved in the catabolism of quinolinic acid (QA).</text>
</comment>
<feature type="binding site" evidence="13">
    <location>
        <position position="215"/>
    </location>
    <ligand>
        <name>substrate</name>
    </ligand>
</feature>
<dbReference type="SUPFAM" id="SSF51690">
    <property type="entry name" value="Nicotinate/Quinolinate PRTase C-terminal domain-like"/>
    <property type="match status" value="1"/>
</dbReference>
<feature type="binding site" evidence="13">
    <location>
        <begin position="238"/>
        <end position="240"/>
    </location>
    <ligand>
        <name>substrate</name>
    </ligand>
</feature>
<dbReference type="NCBIfam" id="TIGR00078">
    <property type="entry name" value="nadC"/>
    <property type="match status" value="1"/>
</dbReference>
<evidence type="ECO:0000256" key="6">
    <source>
        <dbReference type="ARBA" id="ARBA00022642"/>
    </source>
</evidence>
<dbReference type="AlphaFoldDB" id="A0A841RIY7"/>
<dbReference type="SUPFAM" id="SSF54675">
    <property type="entry name" value="Nicotinate/Quinolinate PRTase N-terminal domain-like"/>
    <property type="match status" value="1"/>
</dbReference>
<evidence type="ECO:0000256" key="4">
    <source>
        <dbReference type="ARBA" id="ARBA00011218"/>
    </source>
</evidence>
<evidence type="ECO:0000256" key="1">
    <source>
        <dbReference type="ARBA" id="ARBA00003237"/>
    </source>
</evidence>
<comment type="pathway">
    <text evidence="2">Cofactor biosynthesis; NAD(+) biosynthesis; nicotinate D-ribonucleotide from quinolinate: step 1/1.</text>
</comment>
<dbReference type="PANTHER" id="PTHR32179">
    <property type="entry name" value="NICOTINATE-NUCLEOTIDE PYROPHOSPHORYLASE [CARBOXYLATING]"/>
    <property type="match status" value="1"/>
</dbReference>
<evidence type="ECO:0000259" key="15">
    <source>
        <dbReference type="Pfam" id="PF02749"/>
    </source>
</evidence>
<dbReference type="InterPro" id="IPR013785">
    <property type="entry name" value="Aldolase_TIM"/>
</dbReference>
<dbReference type="GO" id="GO:0005737">
    <property type="term" value="C:cytoplasm"/>
    <property type="evidence" value="ECO:0007669"/>
    <property type="project" value="TreeGrafter"/>
</dbReference>
<evidence type="ECO:0000256" key="11">
    <source>
        <dbReference type="ARBA" id="ARBA00069173"/>
    </source>
</evidence>
<evidence type="ECO:0000256" key="5">
    <source>
        <dbReference type="ARBA" id="ARBA00011944"/>
    </source>
</evidence>
<dbReference type="Pfam" id="PF01729">
    <property type="entry name" value="QRPTase_C"/>
    <property type="match status" value="1"/>
</dbReference>
<evidence type="ECO:0000256" key="7">
    <source>
        <dbReference type="ARBA" id="ARBA00022676"/>
    </source>
</evidence>
<dbReference type="InterPro" id="IPR022412">
    <property type="entry name" value="Quinolinate_PRibosylTrfase_N"/>
</dbReference>
<keyword evidence="6" id="KW-0662">Pyridine nucleotide biosynthesis</keyword>
<comment type="subunit">
    <text evidence="4">Hexamer formed by 3 homodimers.</text>
</comment>
<dbReference type="Proteomes" id="UP000572212">
    <property type="component" value="Unassembled WGS sequence"/>
</dbReference>
<dbReference type="PANTHER" id="PTHR32179:SF3">
    <property type="entry name" value="NICOTINATE-NUCLEOTIDE PYROPHOSPHORYLASE [CARBOXYLATING]"/>
    <property type="match status" value="1"/>
</dbReference>
<evidence type="ECO:0000313" key="17">
    <source>
        <dbReference type="Proteomes" id="UP000572212"/>
    </source>
</evidence>
<organism evidence="16 17">
    <name type="scientific">Gracilibacillus halotolerans</name>
    <dbReference type="NCBI Taxonomy" id="74386"/>
    <lineage>
        <taxon>Bacteria</taxon>
        <taxon>Bacillati</taxon>
        <taxon>Bacillota</taxon>
        <taxon>Bacilli</taxon>
        <taxon>Bacillales</taxon>
        <taxon>Bacillaceae</taxon>
        <taxon>Gracilibacillus</taxon>
    </lineage>
</organism>
<dbReference type="Pfam" id="PF02749">
    <property type="entry name" value="QRPTase_N"/>
    <property type="match status" value="1"/>
</dbReference>
<reference evidence="16 17" key="1">
    <citation type="submission" date="2020-08" db="EMBL/GenBank/DDBJ databases">
        <title>Genomic Encyclopedia of Type Strains, Phase IV (KMG-IV): sequencing the most valuable type-strain genomes for metagenomic binning, comparative biology and taxonomic classification.</title>
        <authorList>
            <person name="Goeker M."/>
        </authorList>
    </citation>
    <scope>NUCLEOTIDE SEQUENCE [LARGE SCALE GENOMIC DNA]</scope>
    <source>
        <strain evidence="16 17">DSM 11805</strain>
    </source>
</reference>
<dbReference type="InterPro" id="IPR004393">
    <property type="entry name" value="NadC"/>
</dbReference>
<keyword evidence="8 12" id="KW-0808">Transferase</keyword>
<dbReference type="InterPro" id="IPR002638">
    <property type="entry name" value="Quinolinate_PRibosylTrfase_C"/>
</dbReference>
<evidence type="ECO:0000256" key="10">
    <source>
        <dbReference type="ARBA" id="ARBA00047445"/>
    </source>
</evidence>
<feature type="binding site" evidence="13">
    <location>
        <position position="154"/>
    </location>
    <ligand>
        <name>substrate</name>
    </ligand>
</feature>
<comment type="caution">
    <text evidence="16">The sequence shown here is derived from an EMBL/GenBank/DDBJ whole genome shotgun (WGS) entry which is preliminary data.</text>
</comment>
<dbReference type="UniPathway" id="UPA00253">
    <property type="reaction ID" value="UER00331"/>
</dbReference>
<dbReference type="InterPro" id="IPR027277">
    <property type="entry name" value="NadC/ModD"/>
</dbReference>
<feature type="binding site" evidence="13">
    <location>
        <begin position="130"/>
        <end position="132"/>
    </location>
    <ligand>
        <name>substrate</name>
    </ligand>
</feature>
<evidence type="ECO:0000256" key="12">
    <source>
        <dbReference type="PIRNR" id="PIRNR006250"/>
    </source>
</evidence>
<evidence type="ECO:0000256" key="3">
    <source>
        <dbReference type="ARBA" id="ARBA00009400"/>
    </source>
</evidence>
<dbReference type="Gene3D" id="3.90.1170.20">
    <property type="entry name" value="Quinolinate phosphoribosyl transferase, N-terminal domain"/>
    <property type="match status" value="1"/>
</dbReference>
<feature type="domain" description="Quinolinate phosphoribosyl transferase N-terminal" evidence="15">
    <location>
        <begin position="22"/>
        <end position="107"/>
    </location>
</feature>
<evidence type="ECO:0000259" key="14">
    <source>
        <dbReference type="Pfam" id="PF01729"/>
    </source>
</evidence>
<evidence type="ECO:0000256" key="2">
    <source>
        <dbReference type="ARBA" id="ARBA00004893"/>
    </source>
</evidence>
<dbReference type="Gene3D" id="3.20.20.70">
    <property type="entry name" value="Aldolase class I"/>
    <property type="match status" value="1"/>
</dbReference>
<keyword evidence="7 12" id="KW-0328">Glycosyltransferase</keyword>
<feature type="binding site" evidence="13">
    <location>
        <position position="164"/>
    </location>
    <ligand>
        <name>substrate</name>
    </ligand>
</feature>
<dbReference type="GO" id="GO:0009435">
    <property type="term" value="P:NAD+ biosynthetic process"/>
    <property type="evidence" value="ECO:0007669"/>
    <property type="project" value="UniProtKB-UniPathway"/>
</dbReference>
<evidence type="ECO:0000256" key="13">
    <source>
        <dbReference type="PIRSR" id="PIRSR006250-1"/>
    </source>
</evidence>
<dbReference type="GO" id="GO:0034213">
    <property type="term" value="P:quinolinate catabolic process"/>
    <property type="evidence" value="ECO:0007669"/>
    <property type="project" value="TreeGrafter"/>
</dbReference>
<dbReference type="RefSeq" id="WP_184245724.1">
    <property type="nucleotide sequence ID" value="NZ_BAAACU010000058.1"/>
</dbReference>
<dbReference type="InterPro" id="IPR037128">
    <property type="entry name" value="Quinolinate_PRibosylTase_N_sf"/>
</dbReference>
<accession>A0A841RIY7</accession>
<evidence type="ECO:0000256" key="8">
    <source>
        <dbReference type="ARBA" id="ARBA00022679"/>
    </source>
</evidence>
<gene>
    <name evidence="16" type="ORF">GGQ92_001242</name>
</gene>
<dbReference type="InterPro" id="IPR036068">
    <property type="entry name" value="Nicotinate_pribotase-like_C"/>
</dbReference>
<keyword evidence="17" id="KW-1185">Reference proteome</keyword>
<protein>
    <recommendedName>
        <fullName evidence="11">Probable nicotinate-nucleotide pyrophosphorylase [carboxylating]</fullName>
        <ecNumber evidence="5">2.4.2.19</ecNumber>
    </recommendedName>
    <alternativeName>
        <fullName evidence="9">Quinolinate phosphoribosyltransferase [decarboxylating]</fullName>
    </alternativeName>
</protein>
<dbReference type="EMBL" id="JACHON010000003">
    <property type="protein sequence ID" value="MBB6512459.1"/>
    <property type="molecule type" value="Genomic_DNA"/>
</dbReference>
<comment type="similarity">
    <text evidence="3 12">Belongs to the NadC/ModD family.</text>
</comment>
<dbReference type="FunFam" id="3.20.20.70:FF:000030">
    <property type="entry name" value="Nicotinate-nucleotide pyrophosphorylase, carboxylating"/>
    <property type="match status" value="1"/>
</dbReference>
<feature type="binding site" evidence="13">
    <location>
        <begin position="259"/>
        <end position="261"/>
    </location>
    <ligand>
        <name>substrate</name>
    </ligand>
</feature>
<dbReference type="PIRSF" id="PIRSF006250">
    <property type="entry name" value="NadC_ModD"/>
    <property type="match status" value="1"/>
</dbReference>
<name>A0A841RIY7_9BACI</name>
<feature type="binding site" evidence="13">
    <location>
        <position position="97"/>
    </location>
    <ligand>
        <name>substrate</name>
    </ligand>
</feature>
<feature type="domain" description="Quinolinate phosphoribosyl transferase C-terminal" evidence="14">
    <location>
        <begin position="109"/>
        <end position="273"/>
    </location>
</feature>
<evidence type="ECO:0000256" key="9">
    <source>
        <dbReference type="ARBA" id="ARBA00033102"/>
    </source>
</evidence>
<proteinExistence type="inferred from homology"/>
<dbReference type="EC" id="2.4.2.19" evidence="5"/>
<dbReference type="CDD" id="cd01572">
    <property type="entry name" value="QPRTase"/>
    <property type="match status" value="1"/>
</dbReference>
<sequence>MNSLQLKEKLKAFFKEDIGNGDISSEFIFNKGTKGKISFLAKEDGIFCGKDIIKTGYQLLESEIQVKEFVEDGDKIRKGDHIAEVSGSVPALLLGERVILNLLQRLSGIATLTNQAVTVLDDDHTRICDTRKTTPGLRMLEKYAVRCGGGYNHRFGLYDAVMLKDNHLTFAGSLQQAVHRVRKQVGHTVKIEVEVETKDQVREAVDSGADIIMFDNCSPELVKEFQQLVPAHILTEASGGIQLDNLATYRNTGVDYISLGFLTHSVPSLDISVEAI</sequence>
<evidence type="ECO:0000313" key="16">
    <source>
        <dbReference type="EMBL" id="MBB6512459.1"/>
    </source>
</evidence>
<dbReference type="GO" id="GO:0004514">
    <property type="term" value="F:nicotinate-nucleotide diphosphorylase (carboxylating) activity"/>
    <property type="evidence" value="ECO:0007669"/>
    <property type="project" value="UniProtKB-EC"/>
</dbReference>
<feature type="binding site" evidence="13">
    <location>
        <position position="194"/>
    </location>
    <ligand>
        <name>substrate</name>
    </ligand>
</feature>